<evidence type="ECO:0000256" key="5">
    <source>
        <dbReference type="ARBA" id="ARBA00022723"/>
    </source>
</evidence>
<dbReference type="CDD" id="cd11065">
    <property type="entry name" value="CYP64-like"/>
    <property type="match status" value="1"/>
</dbReference>
<dbReference type="InterPro" id="IPR050364">
    <property type="entry name" value="Cytochrome_P450_fung"/>
</dbReference>
<dbReference type="InterPro" id="IPR036396">
    <property type="entry name" value="Cyt_P450_sf"/>
</dbReference>
<dbReference type="Gene3D" id="1.10.630.10">
    <property type="entry name" value="Cytochrome P450"/>
    <property type="match status" value="1"/>
</dbReference>
<evidence type="ECO:0000256" key="8">
    <source>
        <dbReference type="ARBA" id="ARBA00023033"/>
    </source>
</evidence>
<name>A0A1Y2FWS1_9BASI</name>
<dbReference type="PANTHER" id="PTHR46300">
    <property type="entry name" value="P450, PUTATIVE (EUROFUNG)-RELATED-RELATED"/>
    <property type="match status" value="1"/>
</dbReference>
<keyword evidence="11" id="KW-1185">Reference proteome</keyword>
<evidence type="ECO:0000256" key="3">
    <source>
        <dbReference type="ARBA" id="ARBA00010617"/>
    </source>
</evidence>
<dbReference type="GO" id="GO:0004497">
    <property type="term" value="F:monooxygenase activity"/>
    <property type="evidence" value="ECO:0007669"/>
    <property type="project" value="UniProtKB-KW"/>
</dbReference>
<feature type="binding site" description="axial binding residue" evidence="9">
    <location>
        <position position="450"/>
    </location>
    <ligand>
        <name>heme</name>
        <dbReference type="ChEBI" id="CHEBI:30413"/>
    </ligand>
    <ligandPart>
        <name>Fe</name>
        <dbReference type="ChEBI" id="CHEBI:18248"/>
    </ligandPart>
</feature>
<proteinExistence type="inferred from homology"/>
<evidence type="ECO:0000256" key="4">
    <source>
        <dbReference type="ARBA" id="ARBA00022617"/>
    </source>
</evidence>
<dbReference type="InterPro" id="IPR002401">
    <property type="entry name" value="Cyt_P450_E_grp-I"/>
</dbReference>
<keyword evidence="8" id="KW-0503">Monooxygenase</keyword>
<evidence type="ECO:0000256" key="9">
    <source>
        <dbReference type="PIRSR" id="PIRSR602401-1"/>
    </source>
</evidence>
<protein>
    <submittedName>
        <fullName evidence="10">Cytochrome P450</fullName>
    </submittedName>
</protein>
<comment type="similarity">
    <text evidence="3">Belongs to the cytochrome P450 family.</text>
</comment>
<dbReference type="EMBL" id="MCGR01000010">
    <property type="protein sequence ID" value="ORY88428.1"/>
    <property type="molecule type" value="Genomic_DNA"/>
</dbReference>
<evidence type="ECO:0000256" key="2">
    <source>
        <dbReference type="ARBA" id="ARBA00005179"/>
    </source>
</evidence>
<dbReference type="PANTHER" id="PTHR46300:SF1">
    <property type="entry name" value="P450, PUTATIVE (EUROFUNG)-RELATED"/>
    <property type="match status" value="1"/>
</dbReference>
<dbReference type="PRINTS" id="PR00463">
    <property type="entry name" value="EP450I"/>
</dbReference>
<keyword evidence="4 9" id="KW-0349">Heme</keyword>
<comment type="cofactor">
    <cofactor evidence="1 9">
        <name>heme</name>
        <dbReference type="ChEBI" id="CHEBI:30413"/>
    </cofactor>
</comment>
<keyword evidence="7 9" id="KW-0408">Iron</keyword>
<organism evidence="10 11">
    <name type="scientific">Leucosporidium creatinivorum</name>
    <dbReference type="NCBI Taxonomy" id="106004"/>
    <lineage>
        <taxon>Eukaryota</taxon>
        <taxon>Fungi</taxon>
        <taxon>Dikarya</taxon>
        <taxon>Basidiomycota</taxon>
        <taxon>Pucciniomycotina</taxon>
        <taxon>Microbotryomycetes</taxon>
        <taxon>Leucosporidiales</taxon>
        <taxon>Leucosporidium</taxon>
    </lineage>
</organism>
<dbReference type="SUPFAM" id="SSF48264">
    <property type="entry name" value="Cytochrome P450"/>
    <property type="match status" value="1"/>
</dbReference>
<dbReference type="OrthoDB" id="1470350at2759"/>
<dbReference type="GO" id="GO:0005506">
    <property type="term" value="F:iron ion binding"/>
    <property type="evidence" value="ECO:0007669"/>
    <property type="project" value="InterPro"/>
</dbReference>
<evidence type="ECO:0000256" key="1">
    <source>
        <dbReference type="ARBA" id="ARBA00001971"/>
    </source>
</evidence>
<evidence type="ECO:0000256" key="7">
    <source>
        <dbReference type="ARBA" id="ARBA00023004"/>
    </source>
</evidence>
<dbReference type="Proteomes" id="UP000193467">
    <property type="component" value="Unassembled WGS sequence"/>
</dbReference>
<evidence type="ECO:0000256" key="6">
    <source>
        <dbReference type="ARBA" id="ARBA00023002"/>
    </source>
</evidence>
<dbReference type="InParanoid" id="A0A1Y2FWS1"/>
<evidence type="ECO:0000313" key="10">
    <source>
        <dbReference type="EMBL" id="ORY88428.1"/>
    </source>
</evidence>
<keyword evidence="6" id="KW-0560">Oxidoreductase</keyword>
<sequence>MAVDLPLSTLALGAVLILALGLALRPRRARFAAPLPPAPKTSIPLIGHTLMMSGVRWAWVSFYEIWKSMGEEACRSGIMYMRLGNGPNADTIIVNTCKATQDLLEKKSGLYSDRPRMIVPQEYISNNRRMVLTRYNDRWRQLRKFLHTQLHDKLASTYEPVQDLEAKALALSFLEDPEHFADHIQLFSSNVILQIAYARRARDVNDKAIRMMIYSIENWSLEALPGARLVADFPILDYLPAFISPWKKNAIRLHKLELELFNTLTGGVRRKMAAGELPECLMRHLLENQKSYGFDDELVQYTAGTLFEAGSDTTTSLTTSLVLAATNNNEFWKKAKEEVDRVVGPDRMPTFADSDDLPYIVAIGKELQRWRPAVPAAVPHALTEDDEYMGFHLPKGSTVICNTWAIGRDKVVFPDGETFRPERYLGEEGKKIASALNKGHTGFGFARRICPGLHVAERSLLIVIATLAWGFELGPKANEPRPDVFNFSEGFVSRANPFRAEITLAMLVALV</sequence>
<keyword evidence="5 9" id="KW-0479">Metal-binding</keyword>
<dbReference type="GO" id="GO:0020037">
    <property type="term" value="F:heme binding"/>
    <property type="evidence" value="ECO:0007669"/>
    <property type="project" value="InterPro"/>
</dbReference>
<dbReference type="AlphaFoldDB" id="A0A1Y2FWS1"/>
<comment type="pathway">
    <text evidence="2">Secondary metabolite biosynthesis.</text>
</comment>
<dbReference type="Pfam" id="PF00067">
    <property type="entry name" value="p450"/>
    <property type="match status" value="1"/>
</dbReference>
<dbReference type="InterPro" id="IPR001128">
    <property type="entry name" value="Cyt_P450"/>
</dbReference>
<dbReference type="GO" id="GO:0016705">
    <property type="term" value="F:oxidoreductase activity, acting on paired donors, with incorporation or reduction of molecular oxygen"/>
    <property type="evidence" value="ECO:0007669"/>
    <property type="project" value="InterPro"/>
</dbReference>
<comment type="caution">
    <text evidence="10">The sequence shown here is derived from an EMBL/GenBank/DDBJ whole genome shotgun (WGS) entry which is preliminary data.</text>
</comment>
<accession>A0A1Y2FWS1</accession>
<reference evidence="10 11" key="1">
    <citation type="submission" date="2016-07" db="EMBL/GenBank/DDBJ databases">
        <title>Pervasive Adenine N6-methylation of Active Genes in Fungi.</title>
        <authorList>
            <consortium name="DOE Joint Genome Institute"/>
            <person name="Mondo S.J."/>
            <person name="Dannebaum R.O."/>
            <person name="Kuo R.C."/>
            <person name="Labutti K."/>
            <person name="Haridas S."/>
            <person name="Kuo A."/>
            <person name="Salamov A."/>
            <person name="Ahrendt S.R."/>
            <person name="Lipzen A."/>
            <person name="Sullivan W."/>
            <person name="Andreopoulos W.B."/>
            <person name="Clum A."/>
            <person name="Lindquist E."/>
            <person name="Daum C."/>
            <person name="Ramamoorthy G.K."/>
            <person name="Gryganskyi A."/>
            <person name="Culley D."/>
            <person name="Magnuson J.K."/>
            <person name="James T.Y."/>
            <person name="O'Malley M.A."/>
            <person name="Stajich J.E."/>
            <person name="Spatafora J.W."/>
            <person name="Visel A."/>
            <person name="Grigoriev I.V."/>
        </authorList>
    </citation>
    <scope>NUCLEOTIDE SEQUENCE [LARGE SCALE GENOMIC DNA]</scope>
    <source>
        <strain evidence="10 11">62-1032</strain>
    </source>
</reference>
<evidence type="ECO:0000313" key="11">
    <source>
        <dbReference type="Proteomes" id="UP000193467"/>
    </source>
</evidence>
<gene>
    <name evidence="10" type="ORF">BCR35DRAFT_276793</name>
</gene>
<dbReference type="STRING" id="106004.A0A1Y2FWS1"/>